<dbReference type="RefSeq" id="XP_638320.1">
    <property type="nucleotide sequence ID" value="XM_633228.1"/>
</dbReference>
<feature type="domain" description="Reverse transcriptase" evidence="1">
    <location>
        <begin position="494"/>
        <end position="708"/>
    </location>
</feature>
<dbReference type="Gene3D" id="3.60.10.10">
    <property type="entry name" value="Endonuclease/exonuclease/phosphatase"/>
    <property type="match status" value="1"/>
</dbReference>
<evidence type="ECO:0000259" key="1">
    <source>
        <dbReference type="PROSITE" id="PS50878"/>
    </source>
</evidence>
<evidence type="ECO:0000313" key="3">
    <source>
        <dbReference type="Proteomes" id="UP000002195"/>
    </source>
</evidence>
<dbReference type="SUPFAM" id="SSF56672">
    <property type="entry name" value="DNA/RNA polymerases"/>
    <property type="match status" value="1"/>
</dbReference>
<keyword evidence="3" id="KW-1185">Reference proteome</keyword>
<dbReference type="InterPro" id="IPR036691">
    <property type="entry name" value="Endo/exonu/phosph_ase_sf"/>
</dbReference>
<dbReference type="PANTHER" id="PTHR31635:SF196">
    <property type="entry name" value="REVERSE TRANSCRIPTASE DOMAIN-CONTAINING PROTEIN-RELATED"/>
    <property type="match status" value="1"/>
</dbReference>
<protein>
    <recommendedName>
        <fullName evidence="1">Reverse transcriptase domain-containing protein</fullName>
    </recommendedName>
</protein>
<dbReference type="InterPro" id="IPR043502">
    <property type="entry name" value="DNA/RNA_pol_sf"/>
</dbReference>
<evidence type="ECO:0000313" key="2">
    <source>
        <dbReference type="EMBL" id="EAL64816.1"/>
    </source>
</evidence>
<dbReference type="SUPFAM" id="SSF56219">
    <property type="entry name" value="DNase I-like"/>
    <property type="match status" value="1"/>
</dbReference>
<dbReference type="PROSITE" id="PS50878">
    <property type="entry name" value="RT_POL"/>
    <property type="match status" value="1"/>
</dbReference>
<organism evidence="2 3">
    <name type="scientific">Dictyostelium discoideum</name>
    <name type="common">Social amoeba</name>
    <dbReference type="NCBI Taxonomy" id="44689"/>
    <lineage>
        <taxon>Eukaryota</taxon>
        <taxon>Amoebozoa</taxon>
        <taxon>Evosea</taxon>
        <taxon>Eumycetozoa</taxon>
        <taxon>Dictyostelia</taxon>
        <taxon>Dictyosteliales</taxon>
        <taxon>Dictyosteliaceae</taxon>
        <taxon>Dictyostelium</taxon>
    </lineage>
</organism>
<dbReference type="GeneID" id="8625039"/>
<sequence length="708" mass="81473">MVVIKINQWNVRGWGTDTSFKNKTDFIKSQSPPNSLALTIVNELNADATQAHQLFPGSIISATNRGNGIGILNNNNQNIKLSPIFIIEDTTTRILAIYAPAQLDKRKILASTLNKHFNNQYHNLTSNPKKNIDIIAGDFNCLDFNDNHTSNDDQGNLTTQSPDEMATVIEAIRISNNLMDMDQLNKRPTFSRTIHNTNNNLTRILERRLDRIYLNNSIINYSQLYLRNLIPPKINDIPLSDHNFLSTTFTLPNIQMNKRRWRLKKSSILSSIMLKKIDFLLNDYSRELSSNHNSISFSQLNSLLNKIKQLYTEFLKQNDYNNKANIKNLIFLLETEFKDQAFATLSAINESKKREEQLKQELNNYCEETSLKYISARIKKRHNDFTINAVKDAQGRTINKQELIEEEYVKYYSNLYDYKEDDPPSHYEMLENWTVTRDSTWDNLENEFTTQEILEVIKQLNPHKSPGPGGIPNLFYITHKEKLAPILASAFNDTLRNPHLISKNYKEGLIITIPKKGDPELIKNRRPITLANCIYKIHSKLINNRIIPILTKVINHNQKGFVPGRFILDNIISMNELINYCNDKRINGIITLYDFEKAFDSISHGSILRSLQHIYIPTNIINLIMNLLTKSEARIEINGRTTIPFEIKRGVKQGDPLSPTLFVLVIEALARKILQDDRITGLPLNNSNHREKFQSFADDSASMVPDSQ</sequence>
<reference evidence="2 3" key="1">
    <citation type="journal article" date="2005" name="Nature">
        <title>The genome of the social amoeba Dictyostelium discoideum.</title>
        <authorList>
            <consortium name="The Dictyostelium discoideum Sequencing Consortium"/>
            <person name="Eichinger L."/>
            <person name="Pachebat J.A."/>
            <person name="Glockner G."/>
            <person name="Rajandream M.A."/>
            <person name="Sucgang R."/>
            <person name="Berriman M."/>
            <person name="Song J."/>
            <person name="Olsen R."/>
            <person name="Szafranski K."/>
            <person name="Xu Q."/>
            <person name="Tunggal B."/>
            <person name="Kummerfeld S."/>
            <person name="Madera M."/>
            <person name="Konfortov B.A."/>
            <person name="Rivero F."/>
            <person name="Bankier A.T."/>
            <person name="Lehmann R."/>
            <person name="Hamlin N."/>
            <person name="Davies R."/>
            <person name="Gaudet P."/>
            <person name="Fey P."/>
            <person name="Pilcher K."/>
            <person name="Chen G."/>
            <person name="Saunders D."/>
            <person name="Sodergren E."/>
            <person name="Davis P."/>
            <person name="Kerhornou A."/>
            <person name="Nie X."/>
            <person name="Hall N."/>
            <person name="Anjard C."/>
            <person name="Hemphill L."/>
            <person name="Bason N."/>
            <person name="Farbrother P."/>
            <person name="Desany B."/>
            <person name="Just E."/>
            <person name="Morio T."/>
            <person name="Rost R."/>
            <person name="Churcher C."/>
            <person name="Cooper J."/>
            <person name="Haydock S."/>
            <person name="van Driessche N."/>
            <person name="Cronin A."/>
            <person name="Goodhead I."/>
            <person name="Muzny D."/>
            <person name="Mourier T."/>
            <person name="Pain A."/>
            <person name="Lu M."/>
            <person name="Harper D."/>
            <person name="Lindsay R."/>
            <person name="Hauser H."/>
            <person name="James K."/>
            <person name="Quiles M."/>
            <person name="Madan Babu M."/>
            <person name="Saito T."/>
            <person name="Buchrieser C."/>
            <person name="Wardroper A."/>
            <person name="Felder M."/>
            <person name="Thangavelu M."/>
            <person name="Johnson D."/>
            <person name="Knights A."/>
            <person name="Loulseged H."/>
            <person name="Mungall K."/>
            <person name="Oliver K."/>
            <person name="Price C."/>
            <person name="Quail M.A."/>
            <person name="Urushihara H."/>
            <person name="Hernandez J."/>
            <person name="Rabbinowitsch E."/>
            <person name="Steffen D."/>
            <person name="Sanders M."/>
            <person name="Ma J."/>
            <person name="Kohara Y."/>
            <person name="Sharp S."/>
            <person name="Simmonds M."/>
            <person name="Spiegler S."/>
            <person name="Tivey A."/>
            <person name="Sugano S."/>
            <person name="White B."/>
            <person name="Walker D."/>
            <person name="Woodward J."/>
            <person name="Winckler T."/>
            <person name="Tanaka Y."/>
            <person name="Shaulsky G."/>
            <person name="Schleicher M."/>
            <person name="Weinstock G."/>
            <person name="Rosenthal A."/>
            <person name="Cox E.C."/>
            <person name="Chisholm R.L."/>
            <person name="Gibbs R."/>
            <person name="Loomis W.F."/>
            <person name="Platzer M."/>
            <person name="Kay R.R."/>
            <person name="Williams J."/>
            <person name="Dear P.H."/>
            <person name="Noegel A.A."/>
            <person name="Barrell B."/>
            <person name="Kuspa A."/>
        </authorList>
    </citation>
    <scope>NUCLEOTIDE SEQUENCE [LARGE SCALE GENOMIC DNA]</scope>
    <source>
        <strain evidence="2 3">AX4</strain>
    </source>
</reference>
<dbReference type="InParanoid" id="Q54NE9"/>
<dbReference type="eggNOG" id="KOG1075">
    <property type="taxonomic scope" value="Eukaryota"/>
</dbReference>
<dbReference type="KEGG" id="ddi:DDB_G0285305"/>
<dbReference type="Pfam" id="PF00078">
    <property type="entry name" value="RVT_1"/>
    <property type="match status" value="1"/>
</dbReference>
<accession>Q54NE9</accession>
<dbReference type="VEuPathDB" id="AmoebaDB:DDB_G0285305"/>
<proteinExistence type="predicted"/>
<comment type="caution">
    <text evidence="2">The sequence shown here is derived from an EMBL/GenBank/DDBJ whole genome shotgun (WGS) entry which is preliminary data.</text>
</comment>
<dbReference type="PANTHER" id="PTHR31635">
    <property type="entry name" value="REVERSE TRANSCRIPTASE DOMAIN-CONTAINING PROTEIN-RELATED"/>
    <property type="match status" value="1"/>
</dbReference>
<dbReference type="InterPro" id="IPR000477">
    <property type="entry name" value="RT_dom"/>
</dbReference>
<dbReference type="HOGENOM" id="CLU_390009_0_0_1"/>
<dbReference type="PaxDb" id="44689-DDB0218695"/>
<dbReference type="PhylomeDB" id="Q54NE9"/>
<gene>
    <name evidence="2" type="ORF">DDB_G0285305</name>
</gene>
<dbReference type="EMBL" id="AAFI02000077">
    <property type="protein sequence ID" value="EAL64816.1"/>
    <property type="molecule type" value="Genomic_DNA"/>
</dbReference>
<name>Q54NE9_DICDI</name>
<dbReference type="AlphaFoldDB" id="Q54NE9"/>
<dbReference type="STRING" id="44689.Q54NE9"/>
<dbReference type="CDD" id="cd01650">
    <property type="entry name" value="RT_nLTR_like"/>
    <property type="match status" value="1"/>
</dbReference>
<dbReference type="Proteomes" id="UP000002195">
    <property type="component" value="Unassembled WGS sequence"/>
</dbReference>
<dbReference type="dictyBase" id="DDB_G0285305"/>